<reference evidence="2" key="1">
    <citation type="submission" date="2021-02" db="EMBL/GenBank/DDBJ databases">
        <authorList>
            <person name="Nowell W R."/>
        </authorList>
    </citation>
    <scope>NUCLEOTIDE SEQUENCE</scope>
</reference>
<dbReference type="GO" id="GO:0004623">
    <property type="term" value="F:phospholipase A2 activity"/>
    <property type="evidence" value="ECO:0007669"/>
    <property type="project" value="InterPro"/>
</dbReference>
<dbReference type="Pfam" id="PF06951">
    <property type="entry name" value="PLA2G12"/>
    <property type="match status" value="1"/>
</dbReference>
<feature type="signal peptide" evidence="1">
    <location>
        <begin position="1"/>
        <end position="18"/>
    </location>
</feature>
<protein>
    <submittedName>
        <fullName evidence="2">Uncharacterized protein</fullName>
    </submittedName>
</protein>
<name>A0A814MSK9_9BILA</name>
<feature type="chain" id="PRO_5036410521" evidence="1">
    <location>
        <begin position="19"/>
        <end position="127"/>
    </location>
</feature>
<dbReference type="GO" id="GO:0050482">
    <property type="term" value="P:arachidonate secretion"/>
    <property type="evidence" value="ECO:0007669"/>
    <property type="project" value="InterPro"/>
</dbReference>
<sequence>MGRFIFILIILIIGRTNGLRQRRQANGCGAGYFNIDQSLTDAGESVIIPCCNQHDVCYDKCGRTQKQCDEAFRSCLNSACAALKGNGFQWWIDFRRAACELDGRTLYTIVNAVGSFAYKAAQRAHGC</sequence>
<dbReference type="GO" id="GO:0016042">
    <property type="term" value="P:lipid catabolic process"/>
    <property type="evidence" value="ECO:0007669"/>
    <property type="project" value="InterPro"/>
</dbReference>
<evidence type="ECO:0000313" key="2">
    <source>
        <dbReference type="EMBL" id="CAF1082960.1"/>
    </source>
</evidence>
<dbReference type="EMBL" id="CAJNRE010005416">
    <property type="protein sequence ID" value="CAF2044913.1"/>
    <property type="molecule type" value="Genomic_DNA"/>
</dbReference>
<dbReference type="EMBL" id="CAJNOW010000093">
    <property type="protein sequence ID" value="CAF1235307.1"/>
    <property type="molecule type" value="Genomic_DNA"/>
</dbReference>
<comment type="caution">
    <text evidence="2">The sequence shown here is derived from an EMBL/GenBank/DDBJ whole genome shotgun (WGS) entry which is preliminary data.</text>
</comment>
<dbReference type="AlphaFoldDB" id="A0A814MSK9"/>
<keyword evidence="1" id="KW-0732">Signal</keyword>
<evidence type="ECO:0000313" key="7">
    <source>
        <dbReference type="EMBL" id="CAF4744341.1"/>
    </source>
</evidence>
<evidence type="ECO:0000313" key="6">
    <source>
        <dbReference type="EMBL" id="CAF4717792.1"/>
    </source>
</evidence>
<evidence type="ECO:0000256" key="1">
    <source>
        <dbReference type="SAM" id="SignalP"/>
    </source>
</evidence>
<dbReference type="GO" id="GO:0006644">
    <property type="term" value="P:phospholipid metabolic process"/>
    <property type="evidence" value="ECO:0007669"/>
    <property type="project" value="InterPro"/>
</dbReference>
<evidence type="ECO:0000313" key="4">
    <source>
        <dbReference type="EMBL" id="CAF2044913.1"/>
    </source>
</evidence>
<dbReference type="Proteomes" id="UP000663855">
    <property type="component" value="Unassembled WGS sequence"/>
</dbReference>
<dbReference type="SUPFAM" id="SSF48619">
    <property type="entry name" value="Phospholipase A2, PLA2"/>
    <property type="match status" value="1"/>
</dbReference>
<dbReference type="PANTHER" id="PTHR12824">
    <property type="entry name" value="GROUP XII SECRETORY PHOSPHOLIPASE A2 FAMILY MEMBER"/>
    <property type="match status" value="1"/>
</dbReference>
<dbReference type="OrthoDB" id="3935740at2759"/>
<dbReference type="InterPro" id="IPR036444">
    <property type="entry name" value="PLipase_A2_dom_sf"/>
</dbReference>
<dbReference type="Proteomes" id="UP000676336">
    <property type="component" value="Unassembled WGS sequence"/>
</dbReference>
<dbReference type="Proteomes" id="UP000681967">
    <property type="component" value="Unassembled WGS sequence"/>
</dbReference>
<dbReference type="Proteomes" id="UP000663824">
    <property type="component" value="Unassembled WGS sequence"/>
</dbReference>
<dbReference type="Proteomes" id="UP000681720">
    <property type="component" value="Unassembled WGS sequence"/>
</dbReference>
<dbReference type="EMBL" id="CAJOBI010129592">
    <property type="protein sequence ID" value="CAF4717792.1"/>
    <property type="molecule type" value="Genomic_DNA"/>
</dbReference>
<gene>
    <name evidence="7" type="ORF">BYL167_LOCUS45833</name>
    <name evidence="2" type="ORF">CJN711_LOCUS6294</name>
    <name evidence="5" type="ORF">GIL414_LOCUS31040</name>
    <name evidence="3" type="ORF">KQP761_LOCUS1507</name>
    <name evidence="4" type="ORF">MBJ925_LOCUS11955</name>
    <name evidence="6" type="ORF">SMN809_LOCUS43723</name>
</gene>
<dbReference type="Gene3D" id="1.20.90.10">
    <property type="entry name" value="Phospholipase A2 domain"/>
    <property type="match status" value="1"/>
</dbReference>
<evidence type="ECO:0000313" key="5">
    <source>
        <dbReference type="EMBL" id="CAF4419934.1"/>
    </source>
</evidence>
<dbReference type="EMBL" id="CAJNOV010001887">
    <property type="protein sequence ID" value="CAF1082960.1"/>
    <property type="molecule type" value="Genomic_DNA"/>
</dbReference>
<evidence type="ECO:0000313" key="3">
    <source>
        <dbReference type="EMBL" id="CAF1235307.1"/>
    </source>
</evidence>
<dbReference type="EMBL" id="CAJOBJ010061535">
    <property type="protein sequence ID" value="CAF4419934.1"/>
    <property type="molecule type" value="Genomic_DNA"/>
</dbReference>
<accession>A0A814MSK9</accession>
<evidence type="ECO:0000313" key="8">
    <source>
        <dbReference type="Proteomes" id="UP000663855"/>
    </source>
</evidence>
<dbReference type="InterPro" id="IPR010711">
    <property type="entry name" value="PLA2G12"/>
</dbReference>
<proteinExistence type="predicted"/>
<organism evidence="2 8">
    <name type="scientific">Rotaria magnacalcarata</name>
    <dbReference type="NCBI Taxonomy" id="392030"/>
    <lineage>
        <taxon>Eukaryota</taxon>
        <taxon>Metazoa</taxon>
        <taxon>Spiralia</taxon>
        <taxon>Gnathifera</taxon>
        <taxon>Rotifera</taxon>
        <taxon>Eurotatoria</taxon>
        <taxon>Bdelloidea</taxon>
        <taxon>Philodinida</taxon>
        <taxon>Philodinidae</taxon>
        <taxon>Rotaria</taxon>
    </lineage>
</organism>
<dbReference type="GO" id="GO:0005576">
    <property type="term" value="C:extracellular region"/>
    <property type="evidence" value="ECO:0007669"/>
    <property type="project" value="InterPro"/>
</dbReference>
<dbReference type="EMBL" id="CAJOBH010128206">
    <property type="protein sequence ID" value="CAF4744341.1"/>
    <property type="molecule type" value="Genomic_DNA"/>
</dbReference>
<dbReference type="Proteomes" id="UP000663834">
    <property type="component" value="Unassembled WGS sequence"/>
</dbReference>
<dbReference type="PANTHER" id="PTHR12824:SF8">
    <property type="entry name" value="GXIVSPLA2, ISOFORM A"/>
    <property type="match status" value="1"/>
</dbReference>
<dbReference type="GO" id="GO:0005509">
    <property type="term" value="F:calcium ion binding"/>
    <property type="evidence" value="ECO:0007669"/>
    <property type="project" value="InterPro"/>
</dbReference>